<dbReference type="RefSeq" id="WP_114794771.1">
    <property type="nucleotide sequence ID" value="NZ_QQZY01000001.1"/>
</dbReference>
<reference evidence="3 4" key="1">
    <citation type="submission" date="2018-07" db="EMBL/GenBank/DDBJ databases">
        <title>High-quality-draft genome sequence of Gaiella occulta.</title>
        <authorList>
            <person name="Severino R."/>
            <person name="Froufe H.J.C."/>
            <person name="Rainey F.A."/>
            <person name="Barroso C."/>
            <person name="Albuquerque L."/>
            <person name="Lobo-Da-Cunha A."/>
            <person name="Da Costa M.S."/>
            <person name="Egas C."/>
        </authorList>
    </citation>
    <scope>NUCLEOTIDE SEQUENCE [LARGE SCALE GENOMIC DNA]</scope>
    <source>
        <strain evidence="3 4">F2-233</strain>
    </source>
</reference>
<comment type="caution">
    <text evidence="3">The sequence shown here is derived from an EMBL/GenBank/DDBJ whole genome shotgun (WGS) entry which is preliminary data.</text>
</comment>
<protein>
    <submittedName>
        <fullName evidence="3">Glycine/D-amino acid oxidases (Deaminating)</fullName>
    </submittedName>
</protein>
<organism evidence="3 4">
    <name type="scientific">Gaiella occulta</name>
    <dbReference type="NCBI Taxonomy" id="1002870"/>
    <lineage>
        <taxon>Bacteria</taxon>
        <taxon>Bacillati</taxon>
        <taxon>Actinomycetota</taxon>
        <taxon>Thermoleophilia</taxon>
        <taxon>Gaiellales</taxon>
        <taxon>Gaiellaceae</taxon>
        <taxon>Gaiella</taxon>
    </lineage>
</organism>
<keyword evidence="4" id="KW-1185">Reference proteome</keyword>
<sequence length="369" mass="38401">MTDVAVVGGGVTGVSVALALRERGHDVVVLERSGVASGQSGVQPGGVRQQWGTPVACRLARESVSWWRNAEARLSSPVPLGFRACGYLFVAHGEATLRRLASNVEVQNAEGVPSRIVSPAEAATLVPGLDAEGLVGASWCAEDGYFDRPQAAVEAIARHVDVRVAEVTAVAPSGSGWELSGPFGRLTAAAVVVATGVDANRLLGPLGCALPIEPEERHLFLSEPVRERLLEPLIVAPELRFAAKQLGDGRVLASDLGAVGDPAEGAQRWRAVVRDGIRRLAPVLEYVEFSVLASGAYDVTPDRQPVLGPVPGHDGLHVAVGFSGHGFMIAPAVGRIAAAGVLGEPDPVLGVLDAGRFAEGRLIPEPQVV</sequence>
<dbReference type="PANTHER" id="PTHR13847:SF287">
    <property type="entry name" value="FAD-DEPENDENT OXIDOREDUCTASE DOMAIN-CONTAINING PROTEIN 1"/>
    <property type="match status" value="1"/>
</dbReference>
<accession>A0A7M2Z219</accession>
<keyword evidence="1" id="KW-0560">Oxidoreductase</keyword>
<evidence type="ECO:0000259" key="2">
    <source>
        <dbReference type="Pfam" id="PF01266"/>
    </source>
</evidence>
<dbReference type="GO" id="GO:0016491">
    <property type="term" value="F:oxidoreductase activity"/>
    <property type="evidence" value="ECO:0007669"/>
    <property type="project" value="UniProtKB-KW"/>
</dbReference>
<dbReference type="AlphaFoldDB" id="A0A7M2Z219"/>
<dbReference type="OrthoDB" id="9806452at2"/>
<dbReference type="Gene3D" id="3.50.50.60">
    <property type="entry name" value="FAD/NAD(P)-binding domain"/>
    <property type="match status" value="1"/>
</dbReference>
<name>A0A7M2Z219_9ACTN</name>
<evidence type="ECO:0000256" key="1">
    <source>
        <dbReference type="ARBA" id="ARBA00023002"/>
    </source>
</evidence>
<proteinExistence type="predicted"/>
<dbReference type="Proteomes" id="UP000254134">
    <property type="component" value="Unassembled WGS sequence"/>
</dbReference>
<dbReference type="InterPro" id="IPR036188">
    <property type="entry name" value="FAD/NAD-bd_sf"/>
</dbReference>
<reference evidence="4" key="2">
    <citation type="journal article" date="2019" name="MicrobiologyOpen">
        <title>High-quality draft genome sequence of Gaiella occulta isolated from a 150 meter deep mineral water borehole and comparison with the genome sequences of other deep-branching lineages of the phylum Actinobacteria.</title>
        <authorList>
            <person name="Severino R."/>
            <person name="Froufe H.J.C."/>
            <person name="Barroso C."/>
            <person name="Albuquerque L."/>
            <person name="Lobo-da-Cunha A."/>
            <person name="da Costa M.S."/>
            <person name="Egas C."/>
        </authorList>
    </citation>
    <scope>NUCLEOTIDE SEQUENCE [LARGE SCALE GENOMIC DNA]</scope>
    <source>
        <strain evidence="4">F2-233</strain>
    </source>
</reference>
<dbReference type="GO" id="GO:0005737">
    <property type="term" value="C:cytoplasm"/>
    <property type="evidence" value="ECO:0007669"/>
    <property type="project" value="TreeGrafter"/>
</dbReference>
<dbReference type="PANTHER" id="PTHR13847">
    <property type="entry name" value="SARCOSINE DEHYDROGENASE-RELATED"/>
    <property type="match status" value="1"/>
</dbReference>
<dbReference type="SUPFAM" id="SSF51905">
    <property type="entry name" value="FAD/NAD(P)-binding domain"/>
    <property type="match status" value="1"/>
</dbReference>
<feature type="domain" description="FAD dependent oxidoreductase" evidence="2">
    <location>
        <begin position="3"/>
        <end position="338"/>
    </location>
</feature>
<dbReference type="Gene3D" id="3.30.9.10">
    <property type="entry name" value="D-Amino Acid Oxidase, subunit A, domain 2"/>
    <property type="match status" value="1"/>
</dbReference>
<evidence type="ECO:0000313" key="4">
    <source>
        <dbReference type="Proteomes" id="UP000254134"/>
    </source>
</evidence>
<evidence type="ECO:0000313" key="3">
    <source>
        <dbReference type="EMBL" id="RDI75894.1"/>
    </source>
</evidence>
<gene>
    <name evidence="3" type="ORF">Gocc_0313</name>
</gene>
<dbReference type="Pfam" id="PF01266">
    <property type="entry name" value="DAO"/>
    <property type="match status" value="1"/>
</dbReference>
<dbReference type="InterPro" id="IPR006076">
    <property type="entry name" value="FAD-dep_OxRdtase"/>
</dbReference>
<dbReference type="EMBL" id="QQZY01000001">
    <property type="protein sequence ID" value="RDI75894.1"/>
    <property type="molecule type" value="Genomic_DNA"/>
</dbReference>